<protein>
    <submittedName>
        <fullName evidence="2">Uncharacterized protein</fullName>
    </submittedName>
</protein>
<keyword evidence="3" id="KW-1185">Reference proteome</keyword>
<dbReference type="AlphaFoldDB" id="A0A409W292"/>
<proteinExistence type="predicted"/>
<keyword evidence="1" id="KW-0472">Membrane</keyword>
<reference evidence="2 3" key="1">
    <citation type="journal article" date="2018" name="Evol. Lett.">
        <title>Horizontal gene cluster transfer increased hallucinogenic mushroom diversity.</title>
        <authorList>
            <person name="Reynolds H.T."/>
            <person name="Vijayakumar V."/>
            <person name="Gluck-Thaler E."/>
            <person name="Korotkin H.B."/>
            <person name="Matheny P.B."/>
            <person name="Slot J.C."/>
        </authorList>
    </citation>
    <scope>NUCLEOTIDE SEQUENCE [LARGE SCALE GENOMIC DNA]</scope>
    <source>
        <strain evidence="2 3">SRW20</strain>
    </source>
</reference>
<keyword evidence="1" id="KW-0812">Transmembrane</keyword>
<dbReference type="InParanoid" id="A0A409W292"/>
<evidence type="ECO:0000313" key="3">
    <source>
        <dbReference type="Proteomes" id="UP000284706"/>
    </source>
</evidence>
<feature type="transmembrane region" description="Helical" evidence="1">
    <location>
        <begin position="30"/>
        <end position="49"/>
    </location>
</feature>
<sequence length="208" mass="22219">MQAPVPARHSTCSAASTKKNSDILYVNVEYISILLVTIIQILFIITALAEPVPILEAKPKSPPAADTVVAYIQAHPNDINPSCFFSGQTLVTTKKGKTTVTVKKTAESLLNKFKTDHGCHVIAEIVGKAGVSTGGLTDADWKKISKAFAQSVTGTVYVLLGKDVRSNSVWLADEKPALKTNGQVTSVQVYEIDTDGTVKKTSLTKGTM</sequence>
<name>A0A409W292_9AGAR</name>
<evidence type="ECO:0000313" key="2">
    <source>
        <dbReference type="EMBL" id="PPQ72630.1"/>
    </source>
</evidence>
<organism evidence="2 3">
    <name type="scientific">Gymnopilus dilepis</name>
    <dbReference type="NCBI Taxonomy" id="231916"/>
    <lineage>
        <taxon>Eukaryota</taxon>
        <taxon>Fungi</taxon>
        <taxon>Dikarya</taxon>
        <taxon>Basidiomycota</taxon>
        <taxon>Agaricomycotina</taxon>
        <taxon>Agaricomycetes</taxon>
        <taxon>Agaricomycetidae</taxon>
        <taxon>Agaricales</taxon>
        <taxon>Agaricineae</taxon>
        <taxon>Hymenogastraceae</taxon>
        <taxon>Gymnopilus</taxon>
    </lineage>
</organism>
<dbReference type="SUPFAM" id="SSF52309">
    <property type="entry name" value="N-(deoxy)ribosyltransferase-like"/>
    <property type="match status" value="1"/>
</dbReference>
<dbReference type="OrthoDB" id="3007563at2759"/>
<keyword evidence="1" id="KW-1133">Transmembrane helix</keyword>
<evidence type="ECO:0000256" key="1">
    <source>
        <dbReference type="SAM" id="Phobius"/>
    </source>
</evidence>
<dbReference type="Proteomes" id="UP000284706">
    <property type="component" value="Unassembled WGS sequence"/>
</dbReference>
<gene>
    <name evidence="2" type="ORF">CVT26_004337</name>
</gene>
<dbReference type="EMBL" id="NHYE01005447">
    <property type="protein sequence ID" value="PPQ72630.1"/>
    <property type="molecule type" value="Genomic_DNA"/>
</dbReference>
<comment type="caution">
    <text evidence="2">The sequence shown here is derived from an EMBL/GenBank/DDBJ whole genome shotgun (WGS) entry which is preliminary data.</text>
</comment>
<accession>A0A409W292</accession>